<dbReference type="InterPro" id="IPR036388">
    <property type="entry name" value="WH-like_DNA-bd_sf"/>
</dbReference>
<dbReference type="SMART" id="SM00419">
    <property type="entry name" value="HTH_CRP"/>
    <property type="match status" value="1"/>
</dbReference>
<dbReference type="GO" id="GO:0003700">
    <property type="term" value="F:DNA-binding transcription factor activity"/>
    <property type="evidence" value="ECO:0007669"/>
    <property type="project" value="TreeGrafter"/>
</dbReference>
<dbReference type="OrthoDB" id="9798104at2"/>
<evidence type="ECO:0000259" key="5">
    <source>
        <dbReference type="PROSITE" id="PS51063"/>
    </source>
</evidence>
<gene>
    <name evidence="6" type="ordered locus">Cyan7425_2574</name>
</gene>
<dbReference type="KEGG" id="cyn:Cyan7425_2574"/>
<dbReference type="InterPro" id="IPR014710">
    <property type="entry name" value="RmlC-like_jellyroll"/>
</dbReference>
<feature type="domain" description="HTH crp-type" evidence="5">
    <location>
        <begin position="154"/>
        <end position="223"/>
    </location>
</feature>
<evidence type="ECO:0000256" key="2">
    <source>
        <dbReference type="ARBA" id="ARBA00023125"/>
    </source>
</evidence>
<evidence type="ECO:0000256" key="3">
    <source>
        <dbReference type="ARBA" id="ARBA00023163"/>
    </source>
</evidence>
<dbReference type="AlphaFoldDB" id="B8HYC6"/>
<dbReference type="PROSITE" id="PS51063">
    <property type="entry name" value="HTH_CRP_2"/>
    <property type="match status" value="1"/>
</dbReference>
<accession>B8HYC6</accession>
<name>B8HYC6_CYAP4</name>
<dbReference type="SMART" id="SM00100">
    <property type="entry name" value="cNMP"/>
    <property type="match status" value="1"/>
</dbReference>
<dbReference type="SUPFAM" id="SSF46785">
    <property type="entry name" value="Winged helix' DNA-binding domain"/>
    <property type="match status" value="1"/>
</dbReference>
<dbReference type="InterPro" id="IPR000595">
    <property type="entry name" value="cNMP-bd_dom"/>
</dbReference>
<reference evidence="6" key="1">
    <citation type="submission" date="2009-01" db="EMBL/GenBank/DDBJ databases">
        <title>Complete sequence of chromosome Cyanothece sp. PCC 7425.</title>
        <authorList>
            <consortium name="US DOE Joint Genome Institute"/>
            <person name="Lucas S."/>
            <person name="Copeland A."/>
            <person name="Lapidus A."/>
            <person name="Glavina del Rio T."/>
            <person name="Dalin E."/>
            <person name="Tice H."/>
            <person name="Bruce D."/>
            <person name="Goodwin L."/>
            <person name="Pitluck S."/>
            <person name="Sims D."/>
            <person name="Meineke L."/>
            <person name="Brettin T."/>
            <person name="Detter J.C."/>
            <person name="Han C."/>
            <person name="Larimer F."/>
            <person name="Land M."/>
            <person name="Hauser L."/>
            <person name="Kyrpides N."/>
            <person name="Ovchinnikova G."/>
            <person name="Liberton M."/>
            <person name="Stoeckel J."/>
            <person name="Banerjee A."/>
            <person name="Singh A."/>
            <person name="Page L."/>
            <person name="Sato H."/>
            <person name="Zhao L."/>
            <person name="Sherman L."/>
            <person name="Pakrasi H."/>
            <person name="Richardson P."/>
        </authorList>
    </citation>
    <scope>NUCLEOTIDE SEQUENCE</scope>
    <source>
        <strain evidence="6">PCC 7425</strain>
    </source>
</reference>
<dbReference type="GO" id="GO:0003677">
    <property type="term" value="F:DNA binding"/>
    <property type="evidence" value="ECO:0007669"/>
    <property type="project" value="UniProtKB-KW"/>
</dbReference>
<dbReference type="PANTHER" id="PTHR24567">
    <property type="entry name" value="CRP FAMILY TRANSCRIPTIONAL REGULATORY PROTEIN"/>
    <property type="match status" value="1"/>
</dbReference>
<dbReference type="STRING" id="395961.Cyan7425_2574"/>
<dbReference type="eggNOG" id="COG0664">
    <property type="taxonomic scope" value="Bacteria"/>
</dbReference>
<feature type="domain" description="Cyclic nucleotide-binding" evidence="4">
    <location>
        <begin position="20"/>
        <end position="140"/>
    </location>
</feature>
<evidence type="ECO:0000259" key="4">
    <source>
        <dbReference type="PROSITE" id="PS50042"/>
    </source>
</evidence>
<dbReference type="CDD" id="cd00038">
    <property type="entry name" value="CAP_ED"/>
    <property type="match status" value="1"/>
</dbReference>
<dbReference type="InterPro" id="IPR036390">
    <property type="entry name" value="WH_DNA-bd_sf"/>
</dbReference>
<sequence length="236" mass="26551">MHSEPLPPSSLLEFLSQTQIFQGLPFEQLVELAKLAIVQCYDRGEIIFHQGDEGTGFFLVRSGRVKIFKLSAEGREQILHFLGEKDYFAEVPALDGQCFPASAAALEQSELLFFPRQAFLQLLEQQPTLTINLLKSFARHLRHFSHLIDSLVLHEVPARLAIYLLSLSEKTGQAETVELDLPKGQLAARLGTVPETLSRVFAKLGRAGLIEIDGSRVKLLDRKRLNQIVTEERTNF</sequence>
<keyword evidence="3" id="KW-0804">Transcription</keyword>
<dbReference type="GO" id="GO:0005829">
    <property type="term" value="C:cytosol"/>
    <property type="evidence" value="ECO:0007669"/>
    <property type="project" value="TreeGrafter"/>
</dbReference>
<dbReference type="SUPFAM" id="SSF51206">
    <property type="entry name" value="cAMP-binding domain-like"/>
    <property type="match status" value="1"/>
</dbReference>
<dbReference type="InterPro" id="IPR050397">
    <property type="entry name" value="Env_Response_Regulators"/>
</dbReference>
<dbReference type="Gene3D" id="2.60.120.10">
    <property type="entry name" value="Jelly Rolls"/>
    <property type="match status" value="1"/>
</dbReference>
<dbReference type="Pfam" id="PF13545">
    <property type="entry name" value="HTH_Crp_2"/>
    <property type="match status" value="1"/>
</dbReference>
<keyword evidence="2" id="KW-0238">DNA-binding</keyword>
<organism evidence="6">
    <name type="scientific">Cyanothece sp. (strain PCC 7425 / ATCC 29141)</name>
    <dbReference type="NCBI Taxonomy" id="395961"/>
    <lineage>
        <taxon>Bacteria</taxon>
        <taxon>Bacillati</taxon>
        <taxon>Cyanobacteriota</taxon>
        <taxon>Cyanophyceae</taxon>
        <taxon>Gomontiellales</taxon>
        <taxon>Cyanothecaceae</taxon>
        <taxon>Cyanothece</taxon>
    </lineage>
</organism>
<evidence type="ECO:0000256" key="1">
    <source>
        <dbReference type="ARBA" id="ARBA00023015"/>
    </source>
</evidence>
<evidence type="ECO:0000313" key="6">
    <source>
        <dbReference type="EMBL" id="ACL44929.1"/>
    </source>
</evidence>
<dbReference type="Gene3D" id="1.10.10.10">
    <property type="entry name" value="Winged helix-like DNA-binding domain superfamily/Winged helix DNA-binding domain"/>
    <property type="match status" value="1"/>
</dbReference>
<protein>
    <submittedName>
        <fullName evidence="6">Transcriptional regulator, Crp/Fnr family</fullName>
    </submittedName>
</protein>
<dbReference type="HOGENOM" id="CLU_075053_4_0_3"/>
<dbReference type="InterPro" id="IPR018490">
    <property type="entry name" value="cNMP-bd_dom_sf"/>
</dbReference>
<dbReference type="InterPro" id="IPR012318">
    <property type="entry name" value="HTH_CRP"/>
</dbReference>
<dbReference type="EMBL" id="CP001344">
    <property type="protein sequence ID" value="ACL44929.1"/>
    <property type="molecule type" value="Genomic_DNA"/>
</dbReference>
<keyword evidence="1" id="KW-0805">Transcription regulation</keyword>
<proteinExistence type="predicted"/>
<dbReference type="PANTHER" id="PTHR24567:SF74">
    <property type="entry name" value="HTH-TYPE TRANSCRIPTIONAL REGULATOR ARCR"/>
    <property type="match status" value="1"/>
</dbReference>
<dbReference type="PROSITE" id="PS50042">
    <property type="entry name" value="CNMP_BINDING_3"/>
    <property type="match status" value="1"/>
</dbReference>
<dbReference type="Pfam" id="PF00027">
    <property type="entry name" value="cNMP_binding"/>
    <property type="match status" value="1"/>
</dbReference>